<reference evidence="8" key="1">
    <citation type="submission" date="2023-06" db="EMBL/GenBank/DDBJ databases">
        <title>Black Yeasts Isolated from many extreme environments.</title>
        <authorList>
            <person name="Coleine C."/>
            <person name="Stajich J.E."/>
            <person name="Selbmann L."/>
        </authorList>
    </citation>
    <scope>NUCLEOTIDE SEQUENCE</scope>
    <source>
        <strain evidence="8">CCFEE 5200</strain>
    </source>
</reference>
<evidence type="ECO:0000313" key="8">
    <source>
        <dbReference type="EMBL" id="KAK0963947.1"/>
    </source>
</evidence>
<dbReference type="GO" id="GO:0005351">
    <property type="term" value="F:carbohydrate:proton symporter activity"/>
    <property type="evidence" value="ECO:0007669"/>
    <property type="project" value="TreeGrafter"/>
</dbReference>
<feature type="transmembrane region" description="Helical" evidence="6">
    <location>
        <begin position="12"/>
        <end position="31"/>
    </location>
</feature>
<evidence type="ECO:0000256" key="5">
    <source>
        <dbReference type="ARBA" id="ARBA00023136"/>
    </source>
</evidence>
<evidence type="ECO:0000256" key="3">
    <source>
        <dbReference type="ARBA" id="ARBA00022692"/>
    </source>
</evidence>
<dbReference type="PROSITE" id="PS50850">
    <property type="entry name" value="MFS"/>
    <property type="match status" value="1"/>
</dbReference>
<comment type="similarity">
    <text evidence="2">Belongs to the major facilitator superfamily. Sugar transporter (TC 2.A.1.1) family.</text>
</comment>
<evidence type="ECO:0000256" key="6">
    <source>
        <dbReference type="SAM" id="Phobius"/>
    </source>
</evidence>
<dbReference type="Pfam" id="PF00083">
    <property type="entry name" value="Sugar_tr"/>
    <property type="match status" value="1"/>
</dbReference>
<evidence type="ECO:0000256" key="1">
    <source>
        <dbReference type="ARBA" id="ARBA00004141"/>
    </source>
</evidence>
<dbReference type="AlphaFoldDB" id="A0AAN6HDE1"/>
<dbReference type="Gene3D" id="1.20.1250.20">
    <property type="entry name" value="MFS general substrate transporter like domains"/>
    <property type="match status" value="1"/>
</dbReference>
<protein>
    <recommendedName>
        <fullName evidence="7">Major facilitator superfamily (MFS) profile domain-containing protein</fullName>
    </recommendedName>
</protein>
<keyword evidence="3 6" id="KW-0812">Transmembrane</keyword>
<dbReference type="InterPro" id="IPR050360">
    <property type="entry name" value="MFS_Sugar_Transporters"/>
</dbReference>
<proteinExistence type="inferred from homology"/>
<name>A0AAN6HDE1_9PEZI</name>
<dbReference type="InterPro" id="IPR020846">
    <property type="entry name" value="MFS_dom"/>
</dbReference>
<sequence length="92" mass="9804">MAILDMFRPEGRSLLICITVSCGLGFMLFGYDQGVFGGLLANPSFLEQFNQPSVTLQGQIVSTYTLGCIVGSIIAIFTGGEYSEKASVRLSG</sequence>
<dbReference type="Proteomes" id="UP001175353">
    <property type="component" value="Unassembled WGS sequence"/>
</dbReference>
<evidence type="ECO:0000256" key="4">
    <source>
        <dbReference type="ARBA" id="ARBA00022989"/>
    </source>
</evidence>
<dbReference type="GO" id="GO:0016020">
    <property type="term" value="C:membrane"/>
    <property type="evidence" value="ECO:0007669"/>
    <property type="project" value="UniProtKB-SubCell"/>
</dbReference>
<feature type="transmembrane region" description="Helical" evidence="6">
    <location>
        <begin position="60"/>
        <end position="80"/>
    </location>
</feature>
<dbReference type="EMBL" id="JAUJLE010000268">
    <property type="protein sequence ID" value="KAK0963947.1"/>
    <property type="molecule type" value="Genomic_DNA"/>
</dbReference>
<comment type="subcellular location">
    <subcellularLocation>
        <location evidence="1">Membrane</location>
        <topology evidence="1">Multi-pass membrane protein</topology>
    </subcellularLocation>
</comment>
<comment type="caution">
    <text evidence="8">The sequence shown here is derived from an EMBL/GenBank/DDBJ whole genome shotgun (WGS) entry which is preliminary data.</text>
</comment>
<dbReference type="InterPro" id="IPR036259">
    <property type="entry name" value="MFS_trans_sf"/>
</dbReference>
<dbReference type="InterPro" id="IPR005828">
    <property type="entry name" value="MFS_sugar_transport-like"/>
</dbReference>
<evidence type="ECO:0000256" key="2">
    <source>
        <dbReference type="ARBA" id="ARBA00010992"/>
    </source>
</evidence>
<gene>
    <name evidence="8" type="ORF">LTR91_018752</name>
</gene>
<keyword evidence="5 6" id="KW-0472">Membrane</keyword>
<accession>A0AAN6HDE1</accession>
<evidence type="ECO:0000313" key="9">
    <source>
        <dbReference type="Proteomes" id="UP001175353"/>
    </source>
</evidence>
<dbReference type="PANTHER" id="PTHR48022:SF28">
    <property type="entry name" value="MAJOR FACILITATOR SUPERFAMILY (MFS) PROFILE DOMAIN-CONTAINING PROTEIN-RELATED"/>
    <property type="match status" value="1"/>
</dbReference>
<evidence type="ECO:0000259" key="7">
    <source>
        <dbReference type="PROSITE" id="PS50850"/>
    </source>
</evidence>
<dbReference type="PANTHER" id="PTHR48022">
    <property type="entry name" value="PLASTIDIC GLUCOSE TRANSPORTER 4"/>
    <property type="match status" value="1"/>
</dbReference>
<dbReference type="SUPFAM" id="SSF103473">
    <property type="entry name" value="MFS general substrate transporter"/>
    <property type="match status" value="1"/>
</dbReference>
<organism evidence="8 9">
    <name type="scientific">Friedmanniomyces endolithicus</name>
    <dbReference type="NCBI Taxonomy" id="329885"/>
    <lineage>
        <taxon>Eukaryota</taxon>
        <taxon>Fungi</taxon>
        <taxon>Dikarya</taxon>
        <taxon>Ascomycota</taxon>
        <taxon>Pezizomycotina</taxon>
        <taxon>Dothideomycetes</taxon>
        <taxon>Dothideomycetidae</taxon>
        <taxon>Mycosphaerellales</taxon>
        <taxon>Teratosphaeriaceae</taxon>
        <taxon>Friedmanniomyces</taxon>
    </lineage>
</organism>
<feature type="domain" description="Major facilitator superfamily (MFS) profile" evidence="7">
    <location>
        <begin position="18"/>
        <end position="92"/>
    </location>
</feature>
<keyword evidence="4 6" id="KW-1133">Transmembrane helix</keyword>
<keyword evidence="9" id="KW-1185">Reference proteome</keyword>